<gene>
    <name evidence="15" type="ORF">Ocin01_08778</name>
</gene>
<dbReference type="InterPro" id="IPR018957">
    <property type="entry name" value="Znf_C3HC4_RING-type"/>
</dbReference>
<dbReference type="GO" id="GO:0006511">
    <property type="term" value="P:ubiquitin-dependent protein catabolic process"/>
    <property type="evidence" value="ECO:0007669"/>
    <property type="project" value="UniProtKB-UniRule"/>
</dbReference>
<evidence type="ECO:0000256" key="6">
    <source>
        <dbReference type="ARBA" id="ARBA00022723"/>
    </source>
</evidence>
<dbReference type="InterPro" id="IPR044110">
    <property type="entry name" value="RING-HC_RNF146"/>
</dbReference>
<dbReference type="UniPathway" id="UPA00143"/>
<keyword evidence="6 11" id="KW-0479">Metal-binding</keyword>
<name>A0A1D2MY31_ORCCI</name>
<dbReference type="GO" id="GO:0072572">
    <property type="term" value="F:poly-ADP-D-ribose binding"/>
    <property type="evidence" value="ECO:0007669"/>
    <property type="project" value="UniProtKB-UniRule"/>
</dbReference>
<dbReference type="Gene3D" id="3.30.40.10">
    <property type="entry name" value="Zinc/RING finger domain, C3HC4 (zinc finger)"/>
    <property type="match status" value="1"/>
</dbReference>
<evidence type="ECO:0000256" key="2">
    <source>
        <dbReference type="ARBA" id="ARBA00004514"/>
    </source>
</evidence>
<dbReference type="CDD" id="cd16546">
    <property type="entry name" value="RING-HC_RNF146"/>
    <property type="match status" value="1"/>
</dbReference>
<accession>A0A1D2MY31</accession>
<dbReference type="AlphaFoldDB" id="A0A1D2MY31"/>
<dbReference type="Gene3D" id="3.30.720.50">
    <property type="match status" value="1"/>
</dbReference>
<dbReference type="InterPro" id="IPR013083">
    <property type="entry name" value="Znf_RING/FYVE/PHD"/>
</dbReference>
<feature type="domain" description="RING-type" evidence="13">
    <location>
        <begin position="28"/>
        <end position="67"/>
    </location>
</feature>
<dbReference type="GO" id="GO:0051865">
    <property type="term" value="P:protein autoubiquitination"/>
    <property type="evidence" value="ECO:0007669"/>
    <property type="project" value="UniProtKB-UniRule"/>
</dbReference>
<dbReference type="EMBL" id="LJIJ01000398">
    <property type="protein sequence ID" value="ODM97902.1"/>
    <property type="molecule type" value="Genomic_DNA"/>
</dbReference>
<evidence type="ECO:0000256" key="9">
    <source>
        <dbReference type="ARBA" id="ARBA00022833"/>
    </source>
</evidence>
<comment type="PTM">
    <text evidence="11">Ubiquitinated; autoubiquitinated.</text>
</comment>
<dbReference type="InterPro" id="IPR017907">
    <property type="entry name" value="Znf_RING_CS"/>
</dbReference>
<dbReference type="STRING" id="48709.A0A1D2MY31"/>
<evidence type="ECO:0000256" key="7">
    <source>
        <dbReference type="ARBA" id="ARBA00022771"/>
    </source>
</evidence>
<dbReference type="InterPro" id="IPR001841">
    <property type="entry name" value="Znf_RING"/>
</dbReference>
<keyword evidence="8 11" id="KW-0833">Ubl conjugation pathway</keyword>
<dbReference type="Pfam" id="PF00097">
    <property type="entry name" value="zf-C3HC4"/>
    <property type="match status" value="1"/>
</dbReference>
<comment type="domain">
    <text evidence="11">The WWE domain mediates non-covalent poly(ADP-ribose)-binding.</text>
</comment>
<dbReference type="SMART" id="SM00184">
    <property type="entry name" value="RING"/>
    <property type="match status" value="1"/>
</dbReference>
<proteinExistence type="predicted"/>
<dbReference type="SMART" id="SM00678">
    <property type="entry name" value="WWE"/>
    <property type="match status" value="1"/>
</dbReference>
<evidence type="ECO:0000256" key="3">
    <source>
        <dbReference type="ARBA" id="ARBA00022490"/>
    </source>
</evidence>
<dbReference type="InterPro" id="IPR004170">
    <property type="entry name" value="WWE_dom"/>
</dbReference>
<dbReference type="PANTHER" id="PTHR13417">
    <property type="entry name" value="E3 UBIQUITIN-PROTEIN LIGASE RNF146"/>
    <property type="match status" value="1"/>
</dbReference>
<keyword evidence="3 11" id="KW-0963">Cytoplasm</keyword>
<dbReference type="PROSITE" id="PS50918">
    <property type="entry name" value="WWE"/>
    <property type="match status" value="1"/>
</dbReference>
<feature type="compositionally biased region" description="Polar residues" evidence="12">
    <location>
        <begin position="7"/>
        <end position="22"/>
    </location>
</feature>
<keyword evidence="16" id="KW-1185">Reference proteome</keyword>
<protein>
    <recommendedName>
        <fullName evidence="11">E3 ubiquitin-protein ligase</fullName>
        <ecNumber evidence="11">2.3.2.27</ecNumber>
    </recommendedName>
</protein>
<dbReference type="InterPro" id="IPR033509">
    <property type="entry name" value="RNF146"/>
</dbReference>
<evidence type="ECO:0000256" key="8">
    <source>
        <dbReference type="ARBA" id="ARBA00022786"/>
    </source>
</evidence>
<dbReference type="PANTHER" id="PTHR13417:SF2">
    <property type="entry name" value="E3 UBIQUITIN-PROTEIN LIGASE RNF146"/>
    <property type="match status" value="1"/>
</dbReference>
<evidence type="ECO:0000256" key="10">
    <source>
        <dbReference type="PROSITE-ProRule" id="PRU00175"/>
    </source>
</evidence>
<keyword evidence="4 11" id="KW-0808">Transferase</keyword>
<dbReference type="GO" id="GO:0005634">
    <property type="term" value="C:nucleus"/>
    <property type="evidence" value="ECO:0007669"/>
    <property type="project" value="TreeGrafter"/>
</dbReference>
<evidence type="ECO:0000256" key="4">
    <source>
        <dbReference type="ARBA" id="ARBA00022679"/>
    </source>
</evidence>
<dbReference type="GO" id="GO:0061630">
    <property type="term" value="F:ubiquitin protein ligase activity"/>
    <property type="evidence" value="ECO:0007669"/>
    <property type="project" value="UniProtKB-UniRule"/>
</dbReference>
<evidence type="ECO:0000313" key="16">
    <source>
        <dbReference type="Proteomes" id="UP000094527"/>
    </source>
</evidence>
<keyword evidence="5" id="KW-0879">Wnt signaling pathway</keyword>
<evidence type="ECO:0000256" key="5">
    <source>
        <dbReference type="ARBA" id="ARBA00022687"/>
    </source>
</evidence>
<comment type="pathway">
    <text evidence="11">Protein modification; protein ubiquitination.</text>
</comment>
<evidence type="ECO:0000313" key="15">
    <source>
        <dbReference type="EMBL" id="ODM97902.1"/>
    </source>
</evidence>
<comment type="subcellular location">
    <subcellularLocation>
        <location evidence="2 11">Cytoplasm</location>
        <location evidence="2 11">Cytosol</location>
    </subcellularLocation>
</comment>
<dbReference type="SUPFAM" id="SSF57850">
    <property type="entry name" value="RING/U-box"/>
    <property type="match status" value="1"/>
</dbReference>
<comment type="catalytic activity">
    <reaction evidence="1 11">
        <text>S-ubiquitinyl-[E2 ubiquitin-conjugating enzyme]-L-cysteine + [acceptor protein]-L-lysine = [E2 ubiquitin-conjugating enzyme]-L-cysteine + N(6)-ubiquitinyl-[acceptor protein]-L-lysine.</text>
        <dbReference type="EC" id="2.3.2.27"/>
    </reaction>
</comment>
<dbReference type="EC" id="2.3.2.27" evidence="11"/>
<evidence type="ECO:0000256" key="11">
    <source>
        <dbReference type="RuleBase" id="RU367115"/>
    </source>
</evidence>
<dbReference type="PROSITE" id="PS00518">
    <property type="entry name" value="ZF_RING_1"/>
    <property type="match status" value="1"/>
</dbReference>
<organism evidence="15 16">
    <name type="scientific">Orchesella cincta</name>
    <name type="common">Springtail</name>
    <name type="synonym">Podura cincta</name>
    <dbReference type="NCBI Taxonomy" id="48709"/>
    <lineage>
        <taxon>Eukaryota</taxon>
        <taxon>Metazoa</taxon>
        <taxon>Ecdysozoa</taxon>
        <taxon>Arthropoda</taxon>
        <taxon>Hexapoda</taxon>
        <taxon>Collembola</taxon>
        <taxon>Entomobryomorpha</taxon>
        <taxon>Entomobryoidea</taxon>
        <taxon>Orchesellidae</taxon>
        <taxon>Orchesellinae</taxon>
        <taxon>Orchesella</taxon>
    </lineage>
</organism>
<dbReference type="PROSITE" id="PS50089">
    <property type="entry name" value="ZF_RING_2"/>
    <property type="match status" value="1"/>
</dbReference>
<keyword evidence="7 10" id="KW-0863">Zinc-finger</keyword>
<evidence type="ECO:0000256" key="12">
    <source>
        <dbReference type="SAM" id="MobiDB-lite"/>
    </source>
</evidence>
<reference evidence="15 16" key="1">
    <citation type="journal article" date="2016" name="Genome Biol. Evol.">
        <title>Gene Family Evolution Reflects Adaptation to Soil Environmental Stressors in the Genome of the Collembolan Orchesella cincta.</title>
        <authorList>
            <person name="Faddeeva-Vakhrusheva A."/>
            <person name="Derks M.F."/>
            <person name="Anvar S.Y."/>
            <person name="Agamennone V."/>
            <person name="Suring W."/>
            <person name="Smit S."/>
            <person name="van Straalen N.M."/>
            <person name="Roelofs D."/>
        </authorList>
    </citation>
    <scope>NUCLEOTIDE SEQUENCE [LARGE SCALE GENOMIC DNA]</scope>
    <source>
        <tissue evidence="15">Mixed pool</tissue>
    </source>
</reference>
<dbReference type="Pfam" id="PF02825">
    <property type="entry name" value="WWE"/>
    <property type="match status" value="1"/>
</dbReference>
<evidence type="ECO:0000256" key="1">
    <source>
        <dbReference type="ARBA" id="ARBA00000900"/>
    </source>
</evidence>
<dbReference type="SUPFAM" id="SSF117839">
    <property type="entry name" value="WWE domain"/>
    <property type="match status" value="1"/>
</dbReference>
<evidence type="ECO:0000259" key="14">
    <source>
        <dbReference type="PROSITE" id="PS50918"/>
    </source>
</evidence>
<dbReference type="GO" id="GO:0008270">
    <property type="term" value="F:zinc ion binding"/>
    <property type="evidence" value="ECO:0007669"/>
    <property type="project" value="UniProtKB-UniRule"/>
</dbReference>
<feature type="region of interest" description="Disordered" evidence="12">
    <location>
        <begin position="1"/>
        <end position="22"/>
    </location>
</feature>
<dbReference type="OMA" id="MIFFENP"/>
<sequence>MEGNAGAESNSNVDATGSSQGSDEARDCAVCLLPYVLPVKLPCGHVFCFMCIKGSILNNNYNCPICRGGIPFSILSNPVVEDLNQLTDSLKQDNRRKWYYEGRQGGWWQYDERTMNELETAFSNNFPTCRFVAAGHVYVVDFTHMMQYRLGSENIFRRIKNGDSDGVKGVAGIFVTGNVLLGRNNGLPPPPPPPGAGPIAG</sequence>
<dbReference type="OrthoDB" id="10065815at2759"/>
<dbReference type="GO" id="GO:0016055">
    <property type="term" value="P:Wnt signaling pathway"/>
    <property type="evidence" value="ECO:0007669"/>
    <property type="project" value="UniProtKB-KW"/>
</dbReference>
<comment type="caution">
    <text evidence="15">The sequence shown here is derived from an EMBL/GenBank/DDBJ whole genome shotgun (WGS) entry which is preliminary data.</text>
</comment>
<dbReference type="Proteomes" id="UP000094527">
    <property type="component" value="Unassembled WGS sequence"/>
</dbReference>
<evidence type="ECO:0000259" key="13">
    <source>
        <dbReference type="PROSITE" id="PS50089"/>
    </source>
</evidence>
<dbReference type="InterPro" id="IPR018123">
    <property type="entry name" value="WWE-dom_subgr"/>
</dbReference>
<dbReference type="InterPro" id="IPR037197">
    <property type="entry name" value="WWE_dom_sf"/>
</dbReference>
<comment type="function">
    <text evidence="11">E3 ubiquitin-protein ligase that specifically binds poly-ADP-ribosylated proteins and mediates their ubiquitination and subsequent degradation.</text>
</comment>
<feature type="domain" description="WWE" evidence="14">
    <location>
        <begin position="84"/>
        <end position="161"/>
    </location>
</feature>
<keyword evidence="9 11" id="KW-0862">Zinc</keyword>
<dbReference type="GO" id="GO:0005829">
    <property type="term" value="C:cytosol"/>
    <property type="evidence" value="ECO:0007669"/>
    <property type="project" value="UniProtKB-SubCell"/>
</dbReference>